<sequence length="178" mass="20836">MLNLQRVESLRGTKLTNGTENESIKFVESMESSDKIDSNISTKVMQYEDIKGDVPGMYIEKVVHSEDNENLVIDNKGLLDTNRIQECMPKGRSIVDFSFIWTELHRTFNNHARGIECQFKDWKLIKSHREGLMTQYFFKCQMCNYEDNIWSESTEPKKLDLNQAAVPEWKFRLAELQS</sequence>
<feature type="domain" description="Mutator-like transposase" evidence="1">
    <location>
        <begin position="92"/>
        <end position="166"/>
    </location>
</feature>
<dbReference type="AlphaFoldDB" id="A0A0J7K7L8"/>
<dbReference type="Pfam" id="PF20700">
    <property type="entry name" value="Mutator"/>
    <property type="match status" value="1"/>
</dbReference>
<accession>A0A0J7K7L8</accession>
<dbReference type="PaxDb" id="67767-A0A0J7K7L8"/>
<dbReference type="Proteomes" id="UP000036403">
    <property type="component" value="Unassembled WGS sequence"/>
</dbReference>
<name>A0A0J7K7L8_LASNI</name>
<evidence type="ECO:0000313" key="2">
    <source>
        <dbReference type="EMBL" id="KMQ86367.1"/>
    </source>
</evidence>
<dbReference type="OrthoDB" id="7546387at2759"/>
<evidence type="ECO:0000313" key="3">
    <source>
        <dbReference type="Proteomes" id="UP000036403"/>
    </source>
</evidence>
<dbReference type="EMBL" id="LBMM01012176">
    <property type="protein sequence ID" value="KMQ86367.1"/>
    <property type="molecule type" value="Genomic_DNA"/>
</dbReference>
<protein>
    <recommendedName>
        <fullName evidence="1">Mutator-like transposase domain-containing protein</fullName>
    </recommendedName>
</protein>
<evidence type="ECO:0000259" key="1">
    <source>
        <dbReference type="Pfam" id="PF20700"/>
    </source>
</evidence>
<comment type="caution">
    <text evidence="2">The sequence shown here is derived from an EMBL/GenBank/DDBJ whole genome shotgun (WGS) entry which is preliminary data.</text>
</comment>
<reference evidence="2 3" key="1">
    <citation type="submission" date="2015-04" db="EMBL/GenBank/DDBJ databases">
        <title>Lasius niger genome sequencing.</title>
        <authorList>
            <person name="Konorov E.A."/>
            <person name="Nikitin M.A."/>
            <person name="Kirill M.V."/>
            <person name="Chang P."/>
        </authorList>
    </citation>
    <scope>NUCLEOTIDE SEQUENCE [LARGE SCALE GENOMIC DNA]</scope>
    <source>
        <tissue evidence="2">Whole</tissue>
    </source>
</reference>
<keyword evidence="3" id="KW-1185">Reference proteome</keyword>
<proteinExistence type="predicted"/>
<dbReference type="InterPro" id="IPR049012">
    <property type="entry name" value="Mutator_transp_dom"/>
</dbReference>
<organism evidence="2 3">
    <name type="scientific">Lasius niger</name>
    <name type="common">Black garden ant</name>
    <dbReference type="NCBI Taxonomy" id="67767"/>
    <lineage>
        <taxon>Eukaryota</taxon>
        <taxon>Metazoa</taxon>
        <taxon>Ecdysozoa</taxon>
        <taxon>Arthropoda</taxon>
        <taxon>Hexapoda</taxon>
        <taxon>Insecta</taxon>
        <taxon>Pterygota</taxon>
        <taxon>Neoptera</taxon>
        <taxon>Endopterygota</taxon>
        <taxon>Hymenoptera</taxon>
        <taxon>Apocrita</taxon>
        <taxon>Aculeata</taxon>
        <taxon>Formicoidea</taxon>
        <taxon>Formicidae</taxon>
        <taxon>Formicinae</taxon>
        <taxon>Lasius</taxon>
        <taxon>Lasius</taxon>
    </lineage>
</organism>
<gene>
    <name evidence="2" type="ORF">RF55_14655</name>
</gene>